<organism evidence="2 3">
    <name type="scientific">Pyxidicoccus parkwayensis</name>
    <dbReference type="NCBI Taxonomy" id="2813578"/>
    <lineage>
        <taxon>Bacteria</taxon>
        <taxon>Pseudomonadati</taxon>
        <taxon>Myxococcota</taxon>
        <taxon>Myxococcia</taxon>
        <taxon>Myxococcales</taxon>
        <taxon>Cystobacterineae</taxon>
        <taxon>Myxococcaceae</taxon>
        <taxon>Pyxidicoccus</taxon>
    </lineage>
</organism>
<evidence type="ECO:0000259" key="1">
    <source>
        <dbReference type="SMART" id="SM00860"/>
    </source>
</evidence>
<dbReference type="Pfam" id="PF09346">
    <property type="entry name" value="SMI1_KNR4"/>
    <property type="match status" value="1"/>
</dbReference>
<evidence type="ECO:0000313" key="2">
    <source>
        <dbReference type="EMBL" id="QSQ20448.1"/>
    </source>
</evidence>
<name>A0ABX7NP40_9BACT</name>
<dbReference type="EMBL" id="CP071090">
    <property type="protein sequence ID" value="QSQ20448.1"/>
    <property type="molecule type" value="Genomic_DNA"/>
</dbReference>
<dbReference type="Gene3D" id="3.40.1580.10">
    <property type="entry name" value="SMI1/KNR4-like"/>
    <property type="match status" value="1"/>
</dbReference>
<dbReference type="Proteomes" id="UP000662747">
    <property type="component" value="Chromosome"/>
</dbReference>
<protein>
    <submittedName>
        <fullName evidence="2">SMI1/KNR4 family protein</fullName>
    </submittedName>
</protein>
<proteinExistence type="predicted"/>
<gene>
    <name evidence="2" type="ORF">JY651_35125</name>
</gene>
<dbReference type="InterPro" id="IPR037883">
    <property type="entry name" value="Knr4/Smi1-like_sf"/>
</dbReference>
<dbReference type="InterPro" id="IPR018958">
    <property type="entry name" value="Knr4/Smi1-like_dom"/>
</dbReference>
<dbReference type="SMART" id="SM00860">
    <property type="entry name" value="SMI1_KNR4"/>
    <property type="match status" value="1"/>
</dbReference>
<evidence type="ECO:0000313" key="3">
    <source>
        <dbReference type="Proteomes" id="UP000662747"/>
    </source>
</evidence>
<dbReference type="RefSeq" id="WP_206722028.1">
    <property type="nucleotide sequence ID" value="NZ_CP071090.1"/>
</dbReference>
<sequence length="185" mass="20426">MSSKKSSGSGSAVAEAVERLKAFASEKEDMEVEFSKPLTAAQVKKLEAKYKLKLPPSYVAFLTSYGAFKVNYGGQELIGMESPEHLHAAAPDPSDASGGDDPEVEEAINEALFFQRINTDSVENFWCFNPRDRNADGELGVVAYYHDDTFGLPQLLGGKHAKHFRTFDAHIVKVIDKFIETYANE</sequence>
<feature type="domain" description="Knr4/Smi1-like" evidence="1">
    <location>
        <begin position="37"/>
        <end position="173"/>
    </location>
</feature>
<keyword evidence="3" id="KW-1185">Reference proteome</keyword>
<dbReference type="SUPFAM" id="SSF160631">
    <property type="entry name" value="SMI1/KNR4-like"/>
    <property type="match status" value="1"/>
</dbReference>
<reference evidence="2 3" key="1">
    <citation type="submission" date="2021-02" db="EMBL/GenBank/DDBJ databases">
        <title>De Novo genome assembly of isolated myxobacteria.</title>
        <authorList>
            <person name="Stevens D.C."/>
        </authorList>
    </citation>
    <scope>NUCLEOTIDE SEQUENCE [LARGE SCALE GENOMIC DNA]</scope>
    <source>
        <strain evidence="3">SCPEA02</strain>
    </source>
</reference>
<accession>A0ABX7NP40</accession>